<dbReference type="EMBL" id="CAUOFW020001469">
    <property type="protein sequence ID" value="CAK9145251.1"/>
    <property type="molecule type" value="Genomic_DNA"/>
</dbReference>
<dbReference type="FunFam" id="2.160.20.10:FF:000008">
    <property type="entry name" value="Pectinesterase"/>
    <property type="match status" value="1"/>
</dbReference>
<evidence type="ECO:0000256" key="9">
    <source>
        <dbReference type="ARBA" id="ARBA00023085"/>
    </source>
</evidence>
<feature type="active site" evidence="11">
    <location>
        <position position="246"/>
    </location>
</feature>
<dbReference type="SUPFAM" id="SSF51126">
    <property type="entry name" value="Pectin lyase-like"/>
    <property type="match status" value="1"/>
</dbReference>
<dbReference type="GO" id="GO:0030599">
    <property type="term" value="F:pectinesterase activity"/>
    <property type="evidence" value="ECO:0007669"/>
    <property type="project" value="UniProtKB-UniRule"/>
</dbReference>
<comment type="subcellular location">
    <subcellularLocation>
        <location evidence="1">Secreted</location>
        <location evidence="1">Cell wall</location>
    </subcellularLocation>
</comment>
<comment type="pathway">
    <text evidence="2 12">Glycan metabolism; pectin degradation; 2-dehydro-3-deoxy-D-gluconate from pectin: step 1/5.</text>
</comment>
<reference evidence="14 15" key="1">
    <citation type="submission" date="2024-02" db="EMBL/GenBank/DDBJ databases">
        <authorList>
            <person name="Vignale AGUSTIN F."/>
            <person name="Sosa J E."/>
            <person name="Modenutti C."/>
        </authorList>
    </citation>
    <scope>NUCLEOTIDE SEQUENCE [LARGE SCALE GENOMIC DNA]</scope>
</reference>
<evidence type="ECO:0000313" key="14">
    <source>
        <dbReference type="EMBL" id="CAK9145251.1"/>
    </source>
</evidence>
<dbReference type="Pfam" id="PF01095">
    <property type="entry name" value="Pectinesterase"/>
    <property type="match status" value="1"/>
</dbReference>
<dbReference type="PROSITE" id="PS00503">
    <property type="entry name" value="PECTINESTERASE_2"/>
    <property type="match status" value="1"/>
</dbReference>
<sequence>MASKTHLQLLVFVFPLSSLSLTFCSPRLEVERNINEYQKWVRWNVKNYQMKKTSLEAESIIRQAAGGTSMKHLDAKLSFAEMNKVTIRVSQDGSGDFKTIGEAIDSIPLFNTRRVILEIKLGVYREKIVIPRTLPFIKFSGGDGSDPPIITGNDTASMSGRDGMPLKTLQSATVAIDANYFVAVNMKFENTAPHVVGSIGGQAVALRISGTKAAFYNCSFYGSQDTLYDHKGLHYFNNCFIQGSVDFIFGYGRSLYENCYLNSTAKKVASLTAQKRTNSSMSSGFSFKDSKVSGSGQVYLGRAWGDYSRVVFSYTFMDKIVLPQGWSDWGKPGRNLSVYYGEYKCSGPGANLSGRVPWSRALSDEEAMPFMGTYYVDGDTWLIRH</sequence>
<keyword evidence="15" id="KW-1185">Reference proteome</keyword>
<dbReference type="PANTHER" id="PTHR31321:SF81">
    <property type="entry name" value="PECTINESTERASE"/>
    <property type="match status" value="1"/>
</dbReference>
<keyword evidence="9 12" id="KW-0063">Aspartyl esterase</keyword>
<dbReference type="InterPro" id="IPR033131">
    <property type="entry name" value="Pectinesterase_Asp_AS"/>
</dbReference>
<dbReference type="PANTHER" id="PTHR31321">
    <property type="entry name" value="ACYL-COA THIOESTER HYDROLASE YBHC-RELATED"/>
    <property type="match status" value="1"/>
</dbReference>
<dbReference type="Proteomes" id="UP001642360">
    <property type="component" value="Unassembled WGS sequence"/>
</dbReference>
<evidence type="ECO:0000256" key="5">
    <source>
        <dbReference type="ARBA" id="ARBA00022512"/>
    </source>
</evidence>
<keyword evidence="5" id="KW-0134">Cell wall</keyword>
<evidence type="ECO:0000256" key="2">
    <source>
        <dbReference type="ARBA" id="ARBA00005184"/>
    </source>
</evidence>
<evidence type="ECO:0000256" key="8">
    <source>
        <dbReference type="ARBA" id="ARBA00022801"/>
    </source>
</evidence>
<evidence type="ECO:0000313" key="15">
    <source>
        <dbReference type="Proteomes" id="UP001642360"/>
    </source>
</evidence>
<evidence type="ECO:0000256" key="10">
    <source>
        <dbReference type="ARBA" id="ARBA00047928"/>
    </source>
</evidence>
<protein>
    <recommendedName>
        <fullName evidence="4 12">Pectinesterase</fullName>
        <ecNumber evidence="4 12">3.1.1.11</ecNumber>
    </recommendedName>
</protein>
<keyword evidence="8 12" id="KW-0378">Hydrolase</keyword>
<keyword evidence="7 12" id="KW-0732">Signal</keyword>
<dbReference type="InterPro" id="IPR011050">
    <property type="entry name" value="Pectin_lyase_fold/virulence"/>
</dbReference>
<dbReference type="InterPro" id="IPR012334">
    <property type="entry name" value="Pectin_lyas_fold"/>
</dbReference>
<gene>
    <name evidence="14" type="ORF">ILEXP_LOCUS13046</name>
</gene>
<evidence type="ECO:0000256" key="1">
    <source>
        <dbReference type="ARBA" id="ARBA00004191"/>
    </source>
</evidence>
<comment type="similarity">
    <text evidence="3">Belongs to the pectinesterase family.</text>
</comment>
<feature type="domain" description="Pectinesterase catalytic" evidence="13">
    <location>
        <begin position="87"/>
        <end position="379"/>
    </location>
</feature>
<dbReference type="GO" id="GO:0042545">
    <property type="term" value="P:cell wall modification"/>
    <property type="evidence" value="ECO:0007669"/>
    <property type="project" value="UniProtKB-UniRule"/>
</dbReference>
<proteinExistence type="inferred from homology"/>
<feature type="signal peptide" evidence="12">
    <location>
        <begin position="1"/>
        <end position="24"/>
    </location>
</feature>
<evidence type="ECO:0000259" key="13">
    <source>
        <dbReference type="Pfam" id="PF01095"/>
    </source>
</evidence>
<dbReference type="InterPro" id="IPR000070">
    <property type="entry name" value="Pectinesterase_cat"/>
</dbReference>
<dbReference type="Gene3D" id="2.160.20.10">
    <property type="entry name" value="Single-stranded right-handed beta-helix, Pectin lyase-like"/>
    <property type="match status" value="1"/>
</dbReference>
<dbReference type="GO" id="GO:0045490">
    <property type="term" value="P:pectin catabolic process"/>
    <property type="evidence" value="ECO:0007669"/>
    <property type="project" value="UniProtKB-UniRule"/>
</dbReference>
<dbReference type="EC" id="3.1.1.11" evidence="4 12"/>
<feature type="chain" id="PRO_5044528696" description="Pectinesterase" evidence="12">
    <location>
        <begin position="25"/>
        <end position="385"/>
    </location>
</feature>
<accession>A0ABC8RJW5</accession>
<comment type="caution">
    <text evidence="14">The sequence shown here is derived from an EMBL/GenBank/DDBJ whole genome shotgun (WGS) entry which is preliminary data.</text>
</comment>
<name>A0ABC8RJW5_9AQUA</name>
<keyword evidence="6" id="KW-0964">Secreted</keyword>
<organism evidence="14 15">
    <name type="scientific">Ilex paraguariensis</name>
    <name type="common">yerba mate</name>
    <dbReference type="NCBI Taxonomy" id="185542"/>
    <lineage>
        <taxon>Eukaryota</taxon>
        <taxon>Viridiplantae</taxon>
        <taxon>Streptophyta</taxon>
        <taxon>Embryophyta</taxon>
        <taxon>Tracheophyta</taxon>
        <taxon>Spermatophyta</taxon>
        <taxon>Magnoliopsida</taxon>
        <taxon>eudicotyledons</taxon>
        <taxon>Gunneridae</taxon>
        <taxon>Pentapetalae</taxon>
        <taxon>asterids</taxon>
        <taxon>campanulids</taxon>
        <taxon>Aquifoliales</taxon>
        <taxon>Aquifoliaceae</taxon>
        <taxon>Ilex</taxon>
    </lineage>
</organism>
<dbReference type="AlphaFoldDB" id="A0ABC8RJW5"/>
<evidence type="ECO:0000256" key="7">
    <source>
        <dbReference type="ARBA" id="ARBA00022729"/>
    </source>
</evidence>
<evidence type="ECO:0000256" key="3">
    <source>
        <dbReference type="ARBA" id="ARBA00008891"/>
    </source>
</evidence>
<evidence type="ECO:0000256" key="6">
    <source>
        <dbReference type="ARBA" id="ARBA00022525"/>
    </source>
</evidence>
<evidence type="ECO:0000256" key="12">
    <source>
        <dbReference type="RuleBase" id="RU000589"/>
    </source>
</evidence>
<evidence type="ECO:0000256" key="11">
    <source>
        <dbReference type="PROSITE-ProRule" id="PRU10040"/>
    </source>
</evidence>
<evidence type="ECO:0000256" key="4">
    <source>
        <dbReference type="ARBA" id="ARBA00013229"/>
    </source>
</evidence>
<comment type="catalytic activity">
    <reaction evidence="10 12">
        <text>[(1-&gt;4)-alpha-D-galacturonosyl methyl ester](n) + n H2O = [(1-&gt;4)-alpha-D-galacturonosyl](n) + n methanol + n H(+)</text>
        <dbReference type="Rhea" id="RHEA:22380"/>
        <dbReference type="Rhea" id="RHEA-COMP:14570"/>
        <dbReference type="Rhea" id="RHEA-COMP:14573"/>
        <dbReference type="ChEBI" id="CHEBI:15377"/>
        <dbReference type="ChEBI" id="CHEBI:15378"/>
        <dbReference type="ChEBI" id="CHEBI:17790"/>
        <dbReference type="ChEBI" id="CHEBI:140522"/>
        <dbReference type="ChEBI" id="CHEBI:140523"/>
        <dbReference type="EC" id="3.1.1.11"/>
    </reaction>
</comment>